<evidence type="ECO:0000256" key="5">
    <source>
        <dbReference type="ARBA" id="ARBA00022741"/>
    </source>
</evidence>
<dbReference type="AlphaFoldDB" id="A0A8J3F253"/>
<dbReference type="EC" id="2.7.13.3" evidence="2"/>
<dbReference type="Pfam" id="PF00512">
    <property type="entry name" value="HisKA"/>
    <property type="match status" value="1"/>
</dbReference>
<keyword evidence="7" id="KW-0067">ATP-binding</keyword>
<dbReference type="SUPFAM" id="SSF55874">
    <property type="entry name" value="ATPase domain of HSP90 chaperone/DNA topoisomerase II/histidine kinase"/>
    <property type="match status" value="1"/>
</dbReference>
<dbReference type="Gene3D" id="3.30.450.20">
    <property type="entry name" value="PAS domain"/>
    <property type="match status" value="1"/>
</dbReference>
<dbReference type="SMART" id="SM00387">
    <property type="entry name" value="HATPase_c"/>
    <property type="match status" value="1"/>
</dbReference>
<reference evidence="11" key="1">
    <citation type="journal article" date="2019" name="Int. J. Syst. Evol. Microbiol.">
        <title>The Global Catalogue of Microorganisms (GCM) 10K type strain sequencing project: providing services to taxonomists for standard genome sequencing and annotation.</title>
        <authorList>
            <consortium name="The Broad Institute Genomics Platform"/>
            <consortium name="The Broad Institute Genome Sequencing Center for Infectious Disease"/>
            <person name="Wu L."/>
            <person name="Ma J."/>
        </authorList>
    </citation>
    <scope>NUCLEOTIDE SEQUENCE [LARGE SCALE GENOMIC DNA]</scope>
    <source>
        <strain evidence="11">CGMCC 1.14993</strain>
    </source>
</reference>
<evidence type="ECO:0000259" key="9">
    <source>
        <dbReference type="PROSITE" id="PS50109"/>
    </source>
</evidence>
<name>A0A8J3F253_9BACI</name>
<dbReference type="Gene3D" id="3.30.565.10">
    <property type="entry name" value="Histidine kinase-like ATPase, C-terminal domain"/>
    <property type="match status" value="1"/>
</dbReference>
<dbReference type="PRINTS" id="PR00344">
    <property type="entry name" value="BCTRLSENSOR"/>
</dbReference>
<evidence type="ECO:0000256" key="2">
    <source>
        <dbReference type="ARBA" id="ARBA00012438"/>
    </source>
</evidence>
<keyword evidence="8" id="KW-0902">Two-component regulatory system</keyword>
<dbReference type="InterPro" id="IPR003594">
    <property type="entry name" value="HATPase_dom"/>
</dbReference>
<evidence type="ECO:0000256" key="3">
    <source>
        <dbReference type="ARBA" id="ARBA00022553"/>
    </source>
</evidence>
<keyword evidence="3" id="KW-0597">Phosphoprotein</keyword>
<sequence length="355" mass="40174">MDKGFSILSKNHDAYLLIDLQGNIEYASENCEQLLGHSSITLQQSSLHKLFVTEFLDQTHTFFKCRAQEKLDNFDAQLQGKEGRIIDVNITAMPIYFEKDMIGSYLVLKDITFVKKHKLSIEREKEYHTLINKLSRLSEKHAIAGQLAAGIAHEIRNPITAIKGFLQLLMGENDGNKLYYDIIFSEIDRIEVILKELMVLAKPTKQKYEKIHLQDILEHVITLMVPQANLNNIQIEKEFNFTTTCILGDSNQLKQVFINYIKNAIEAMLDGGVLRINGSIIDGRQVNISIIDQGPGIPLEILKQIGQPFFSTKENGTGLGMLVSRQIIKEHKGDIYIESDAKGSSIHVKLPVCSY</sequence>
<gene>
    <name evidence="10" type="primary">kinC</name>
    <name evidence="10" type="ORF">GCM10007380_37610</name>
</gene>
<organism evidence="10 11">
    <name type="scientific">Gottfriedia solisilvae</name>
    <dbReference type="NCBI Taxonomy" id="1516104"/>
    <lineage>
        <taxon>Bacteria</taxon>
        <taxon>Bacillati</taxon>
        <taxon>Bacillota</taxon>
        <taxon>Bacilli</taxon>
        <taxon>Bacillales</taxon>
        <taxon>Bacillaceae</taxon>
        <taxon>Gottfriedia</taxon>
    </lineage>
</organism>
<dbReference type="InterPro" id="IPR000014">
    <property type="entry name" value="PAS"/>
</dbReference>
<dbReference type="InterPro" id="IPR004358">
    <property type="entry name" value="Sig_transdc_His_kin-like_C"/>
</dbReference>
<evidence type="ECO:0000256" key="4">
    <source>
        <dbReference type="ARBA" id="ARBA00022679"/>
    </source>
</evidence>
<dbReference type="CDD" id="cd00130">
    <property type="entry name" value="PAS"/>
    <property type="match status" value="1"/>
</dbReference>
<dbReference type="NCBIfam" id="TIGR00229">
    <property type="entry name" value="sensory_box"/>
    <property type="match status" value="1"/>
</dbReference>
<dbReference type="PANTHER" id="PTHR43065">
    <property type="entry name" value="SENSOR HISTIDINE KINASE"/>
    <property type="match status" value="1"/>
</dbReference>
<evidence type="ECO:0000256" key="6">
    <source>
        <dbReference type="ARBA" id="ARBA00022777"/>
    </source>
</evidence>
<comment type="caution">
    <text evidence="10">The sequence shown here is derived from an EMBL/GenBank/DDBJ whole genome shotgun (WGS) entry which is preliminary data.</text>
</comment>
<dbReference type="InterPro" id="IPR036097">
    <property type="entry name" value="HisK_dim/P_sf"/>
</dbReference>
<dbReference type="RefSeq" id="WP_088002136.1">
    <property type="nucleotide sequence ID" value="NZ_BMHB01000003.1"/>
</dbReference>
<dbReference type="InterPro" id="IPR036890">
    <property type="entry name" value="HATPase_C_sf"/>
</dbReference>
<dbReference type="GO" id="GO:0000155">
    <property type="term" value="F:phosphorelay sensor kinase activity"/>
    <property type="evidence" value="ECO:0007669"/>
    <property type="project" value="InterPro"/>
</dbReference>
<dbReference type="InterPro" id="IPR003661">
    <property type="entry name" value="HisK_dim/P_dom"/>
</dbReference>
<dbReference type="SMART" id="SM00388">
    <property type="entry name" value="HisKA"/>
    <property type="match status" value="1"/>
</dbReference>
<proteinExistence type="predicted"/>
<dbReference type="CDD" id="cd00082">
    <property type="entry name" value="HisKA"/>
    <property type="match status" value="1"/>
</dbReference>
<dbReference type="SMART" id="SM00091">
    <property type="entry name" value="PAS"/>
    <property type="match status" value="1"/>
</dbReference>
<dbReference type="InterPro" id="IPR005467">
    <property type="entry name" value="His_kinase_dom"/>
</dbReference>
<evidence type="ECO:0000256" key="1">
    <source>
        <dbReference type="ARBA" id="ARBA00000085"/>
    </source>
</evidence>
<keyword evidence="4" id="KW-0808">Transferase</keyword>
<evidence type="ECO:0000313" key="11">
    <source>
        <dbReference type="Proteomes" id="UP000626244"/>
    </source>
</evidence>
<dbReference type="Gene3D" id="1.10.287.130">
    <property type="match status" value="1"/>
</dbReference>
<keyword evidence="11" id="KW-1185">Reference proteome</keyword>
<dbReference type="GO" id="GO:0005524">
    <property type="term" value="F:ATP binding"/>
    <property type="evidence" value="ECO:0007669"/>
    <property type="project" value="UniProtKB-KW"/>
</dbReference>
<protein>
    <recommendedName>
        <fullName evidence="2">histidine kinase</fullName>
        <ecNumber evidence="2">2.7.13.3</ecNumber>
    </recommendedName>
</protein>
<dbReference type="InterPro" id="IPR035965">
    <property type="entry name" value="PAS-like_dom_sf"/>
</dbReference>
<dbReference type="OrthoDB" id="9815750at2"/>
<dbReference type="SUPFAM" id="SSF47384">
    <property type="entry name" value="Homodimeric domain of signal transducing histidine kinase"/>
    <property type="match status" value="1"/>
</dbReference>
<evidence type="ECO:0000256" key="8">
    <source>
        <dbReference type="ARBA" id="ARBA00023012"/>
    </source>
</evidence>
<dbReference type="Pfam" id="PF13426">
    <property type="entry name" value="PAS_9"/>
    <property type="match status" value="1"/>
</dbReference>
<dbReference type="SUPFAM" id="SSF55785">
    <property type="entry name" value="PYP-like sensor domain (PAS domain)"/>
    <property type="match status" value="1"/>
</dbReference>
<evidence type="ECO:0000256" key="7">
    <source>
        <dbReference type="ARBA" id="ARBA00022840"/>
    </source>
</evidence>
<dbReference type="Pfam" id="PF02518">
    <property type="entry name" value="HATPase_c"/>
    <property type="match status" value="1"/>
</dbReference>
<dbReference type="Proteomes" id="UP000626244">
    <property type="component" value="Unassembled WGS sequence"/>
</dbReference>
<keyword evidence="6 10" id="KW-0418">Kinase</keyword>
<dbReference type="EMBL" id="BMHB01000003">
    <property type="protein sequence ID" value="GGI17371.1"/>
    <property type="molecule type" value="Genomic_DNA"/>
</dbReference>
<feature type="domain" description="Histidine kinase" evidence="9">
    <location>
        <begin position="150"/>
        <end position="354"/>
    </location>
</feature>
<dbReference type="PROSITE" id="PS50109">
    <property type="entry name" value="HIS_KIN"/>
    <property type="match status" value="1"/>
</dbReference>
<evidence type="ECO:0000313" key="10">
    <source>
        <dbReference type="EMBL" id="GGI17371.1"/>
    </source>
</evidence>
<keyword evidence="5" id="KW-0547">Nucleotide-binding</keyword>
<accession>A0A8J3F253</accession>
<dbReference type="PANTHER" id="PTHR43065:SF34">
    <property type="entry name" value="SPORULATION KINASE A"/>
    <property type="match status" value="1"/>
</dbReference>
<comment type="catalytic activity">
    <reaction evidence="1">
        <text>ATP + protein L-histidine = ADP + protein N-phospho-L-histidine.</text>
        <dbReference type="EC" id="2.7.13.3"/>
    </reaction>
</comment>